<dbReference type="InterPro" id="IPR013783">
    <property type="entry name" value="Ig-like_fold"/>
</dbReference>
<dbReference type="EMBL" id="VCIW01000007">
    <property type="protein sequence ID" value="TLS51730.1"/>
    <property type="molecule type" value="Genomic_DNA"/>
</dbReference>
<feature type="non-terminal residue" evidence="4">
    <location>
        <position position="1"/>
    </location>
</feature>
<dbReference type="Pfam" id="PF09479">
    <property type="entry name" value="Flg_new"/>
    <property type="match status" value="4"/>
</dbReference>
<dbReference type="Gene3D" id="2.60.40.10">
    <property type="entry name" value="Immunoglobulins"/>
    <property type="match status" value="1"/>
</dbReference>
<evidence type="ECO:0000259" key="2">
    <source>
        <dbReference type="PROSITE" id="PS50853"/>
    </source>
</evidence>
<dbReference type="InterPro" id="IPR051465">
    <property type="entry name" value="Cell_Envelope_Struct_Comp"/>
</dbReference>
<dbReference type="InterPro" id="IPR013378">
    <property type="entry name" value="InlB-like_B-rpt"/>
</dbReference>
<feature type="domain" description="SLH" evidence="3">
    <location>
        <begin position="902"/>
        <end position="959"/>
    </location>
</feature>
<evidence type="ECO:0000259" key="3">
    <source>
        <dbReference type="PROSITE" id="PS51272"/>
    </source>
</evidence>
<dbReference type="PROSITE" id="PS50853">
    <property type="entry name" value="FN3"/>
    <property type="match status" value="1"/>
</dbReference>
<dbReference type="InterPro" id="IPR001119">
    <property type="entry name" value="SLH_dom"/>
</dbReference>
<dbReference type="Gene3D" id="2.60.40.4270">
    <property type="entry name" value="Listeria-Bacteroides repeat domain"/>
    <property type="match status" value="4"/>
</dbReference>
<comment type="subcellular location">
    <subcellularLocation>
        <location evidence="1">Cell envelope</location>
    </subcellularLocation>
</comment>
<keyword evidence="5" id="KW-1185">Reference proteome</keyword>
<dbReference type="Proteomes" id="UP000309676">
    <property type="component" value="Unassembled WGS sequence"/>
</dbReference>
<dbReference type="SUPFAM" id="SSF49265">
    <property type="entry name" value="Fibronectin type III"/>
    <property type="match status" value="1"/>
</dbReference>
<dbReference type="InterPro" id="IPR042229">
    <property type="entry name" value="Listeria/Bacterioides_rpt_sf"/>
</dbReference>
<dbReference type="RefSeq" id="WP_202914524.1">
    <property type="nucleotide sequence ID" value="NZ_VCIW01000007.1"/>
</dbReference>
<organism evidence="4 5">
    <name type="scientific">Paenibacillus antri</name>
    <dbReference type="NCBI Taxonomy" id="2582848"/>
    <lineage>
        <taxon>Bacteria</taxon>
        <taxon>Bacillati</taxon>
        <taxon>Bacillota</taxon>
        <taxon>Bacilli</taxon>
        <taxon>Bacillales</taxon>
        <taxon>Paenibacillaceae</taxon>
        <taxon>Paenibacillus</taxon>
    </lineage>
</organism>
<dbReference type="GO" id="GO:0030313">
    <property type="term" value="C:cell envelope"/>
    <property type="evidence" value="ECO:0007669"/>
    <property type="project" value="UniProtKB-SubCell"/>
</dbReference>
<dbReference type="NCBIfam" id="TIGR02543">
    <property type="entry name" value="List_Bact_rpt"/>
    <property type="match status" value="4"/>
</dbReference>
<gene>
    <name evidence="4" type="ORF">FE782_12495</name>
</gene>
<comment type="caution">
    <text evidence="4">The sequence shown here is derived from an EMBL/GenBank/DDBJ whole genome shotgun (WGS) entry which is preliminary data.</text>
</comment>
<name>A0A5R9GCD4_9BACL</name>
<reference evidence="4 5" key="1">
    <citation type="submission" date="2019-05" db="EMBL/GenBank/DDBJ databases">
        <authorList>
            <person name="Narsing Rao M.P."/>
            <person name="Li W.J."/>
        </authorList>
    </citation>
    <scope>NUCLEOTIDE SEQUENCE [LARGE SCALE GENOMIC DNA]</scope>
    <source>
        <strain evidence="4 5">SYSU_K30003</strain>
    </source>
</reference>
<feature type="domain" description="Fibronectin type-III" evidence="2">
    <location>
        <begin position="527"/>
        <end position="613"/>
    </location>
</feature>
<dbReference type="AlphaFoldDB" id="A0A5R9GCD4"/>
<dbReference type="CDD" id="cd00063">
    <property type="entry name" value="FN3"/>
    <property type="match status" value="1"/>
</dbReference>
<sequence>PADSIHDYNTGVPVPGNTGGLAKLGHTFAGWNTAADGSGTNYTAPASFTMGAADVTLYAKWTVNGYTVTYEVNGATSGSAPSVSNHDYNTDVTVPGNSGGLVKTGYTFAGWNTAADGGGTAYTTGDAFMIGAADVTLYAQWTINSYTVTYDGNGAESGSVPAVSSHMYDTAVTVPGNPGGLTKTGHTFAGWNTAVDGSGTNYAEAGSFTIGTADVTLYARWSANRYEISFESNGGSPVDDVTVHYGSAAVKPTDPTKTGYAFAGWYTDRDALSQAFDFAAPFGAADATLYAKWISANALLSDLSVDQGTLRPAFSPSEPMYAVDAAKSAKSLKLFLSKGDSKQTITVTGATYASVTDDVYAYNVSSLIVGPNPITIMVTAENQERHTYQVTVNVSADEAMGQPVALDPSVRTLAFPGGLKVNLPEGLPMSPGATLTVRDSNAAPSGEVKLAKAGQVIDFQFEGVTVDRPVEITLGYGDKSHSSKLAIFYYNAATGKWEYQPSRVTDHGIVASVGHFSTYGVLADTTAPDRVTVAAGEKTTSSITLHLAAGDDSGVAKYSIYRDGKLVAETAESSYVDTGLSASRTYTYTAKAVDRLGNISNDSESVSVTTNSDGIGGGSGAVGGSNGTIATTGKVTSTDGTLTLPAGRSGEVSLGDEVKIVIPAGASREELKLTIERVSDIRQLIERSDRLLSPVFEISKNFASSLSKDVTLTFAFDPTMVKDGQKPSVFSYDELNLEWVDIGGEVTGNTIAASVKNFTKFAVFVVDPKTDPSPDEKPTIRFGDIAGHWAEPNIRAAVAAGIVNGYADGTFKPDAEVTRAEFAVLLMNALEPKGTGAELTFADTAEIGAWAATAVSQAAEAGIATGYSDGRFRPAANITRAELAVMIARAYGADIETESSVTTGFADDEYIPEWAKGAVSAVRQSGIVQGRSGDRFAPDATATRAEAVTMIMNLLRKMN</sequence>
<dbReference type="InterPro" id="IPR003961">
    <property type="entry name" value="FN3_dom"/>
</dbReference>
<dbReference type="InterPro" id="IPR036116">
    <property type="entry name" value="FN3_sf"/>
</dbReference>
<dbReference type="InterPro" id="IPR025883">
    <property type="entry name" value="Cadherin-like_domain"/>
</dbReference>
<dbReference type="PANTHER" id="PTHR43308">
    <property type="entry name" value="OUTER MEMBRANE PROTEIN ALPHA-RELATED"/>
    <property type="match status" value="1"/>
</dbReference>
<dbReference type="Pfam" id="PF12733">
    <property type="entry name" value="Cadherin-like"/>
    <property type="match status" value="1"/>
</dbReference>
<dbReference type="PROSITE" id="PS51272">
    <property type="entry name" value="SLH"/>
    <property type="match status" value="3"/>
</dbReference>
<evidence type="ECO:0000313" key="5">
    <source>
        <dbReference type="Proteomes" id="UP000309676"/>
    </source>
</evidence>
<dbReference type="Pfam" id="PF00395">
    <property type="entry name" value="SLH"/>
    <property type="match status" value="3"/>
</dbReference>
<evidence type="ECO:0000256" key="1">
    <source>
        <dbReference type="ARBA" id="ARBA00004196"/>
    </source>
</evidence>
<dbReference type="PANTHER" id="PTHR43308:SF5">
    <property type="entry name" value="S-LAYER PROTEIN _ PEPTIDOGLYCAN ENDO-BETA-N-ACETYLGLUCOSAMINIDASE"/>
    <property type="match status" value="1"/>
</dbReference>
<proteinExistence type="predicted"/>
<feature type="domain" description="SLH" evidence="3">
    <location>
        <begin position="777"/>
        <end position="840"/>
    </location>
</feature>
<protein>
    <submittedName>
        <fullName evidence="4">Uncharacterized protein</fullName>
    </submittedName>
</protein>
<accession>A0A5R9GCD4</accession>
<evidence type="ECO:0000313" key="4">
    <source>
        <dbReference type="EMBL" id="TLS51730.1"/>
    </source>
</evidence>
<feature type="domain" description="SLH" evidence="3">
    <location>
        <begin position="841"/>
        <end position="901"/>
    </location>
</feature>